<accession>A0A6P7XVH5</accession>
<keyword evidence="2" id="KW-0472">Membrane</keyword>
<name>A0A6P7XVH5_9AMPH</name>
<dbReference type="PANTHER" id="PTHR24002">
    <property type="entry name" value="SOLUTE CARRIER FAMILY 22 MEMBER 18"/>
    <property type="match status" value="1"/>
</dbReference>
<dbReference type="GO" id="GO:0005635">
    <property type="term" value="C:nuclear envelope"/>
    <property type="evidence" value="ECO:0007669"/>
    <property type="project" value="TreeGrafter"/>
</dbReference>
<dbReference type="AlphaFoldDB" id="A0A6P7XVH5"/>
<dbReference type="InterPro" id="IPR036259">
    <property type="entry name" value="MFS_trans_sf"/>
</dbReference>
<feature type="transmembrane region" description="Helical" evidence="2">
    <location>
        <begin position="61"/>
        <end position="81"/>
    </location>
</feature>
<keyword evidence="2" id="KW-1133">Transmembrane helix</keyword>
<feature type="chain" id="PRO_5027670067" evidence="3">
    <location>
        <begin position="18"/>
        <end position="180"/>
    </location>
</feature>
<evidence type="ECO:0000256" key="2">
    <source>
        <dbReference type="SAM" id="Phobius"/>
    </source>
</evidence>
<proteinExistence type="predicted"/>
<dbReference type="OrthoDB" id="440553at2759"/>
<dbReference type="GO" id="GO:0016020">
    <property type="term" value="C:membrane"/>
    <property type="evidence" value="ECO:0007669"/>
    <property type="project" value="UniProtKB-SubCell"/>
</dbReference>
<dbReference type="GeneID" id="115468941"/>
<dbReference type="KEGG" id="muo:115468941"/>
<protein>
    <submittedName>
        <fullName evidence="5">Solute carrier family 22 member 18</fullName>
    </submittedName>
</protein>
<dbReference type="RefSeq" id="XP_030056981.1">
    <property type="nucleotide sequence ID" value="XM_030201121.1"/>
</dbReference>
<evidence type="ECO:0000313" key="5">
    <source>
        <dbReference type="RefSeq" id="XP_030056981.1"/>
    </source>
</evidence>
<dbReference type="SUPFAM" id="SSF103473">
    <property type="entry name" value="MFS general substrate transporter"/>
    <property type="match status" value="1"/>
</dbReference>
<sequence length="180" mass="19104">MYAALVGNLLGCVLTRACIPSQTKPKSGGLSPTHGTSKPKSVFNVNEIVRLMKFPGVMPVFTIKVISGLPTGFFMVMFAVISFNSFDLGAAEAGYVMSYCGVLQMVVQGVLTRWLTSHYTDGTLLLWSVMMASATGIAMALMTSIFHFCIIAPPLVFALGTLGIITDSILTKAVPPSDTG</sequence>
<evidence type="ECO:0000313" key="4">
    <source>
        <dbReference type="Proteomes" id="UP000515156"/>
    </source>
</evidence>
<keyword evidence="2" id="KW-0812">Transmembrane</keyword>
<keyword evidence="4" id="KW-1185">Reference proteome</keyword>
<dbReference type="InParanoid" id="A0A6P7XVH5"/>
<comment type="subcellular location">
    <subcellularLocation>
        <location evidence="1">Membrane</location>
        <topology evidence="1">Multi-pass membrane protein</topology>
    </subcellularLocation>
</comment>
<feature type="transmembrane region" description="Helical" evidence="2">
    <location>
        <begin position="93"/>
        <end position="112"/>
    </location>
</feature>
<evidence type="ECO:0000256" key="1">
    <source>
        <dbReference type="ARBA" id="ARBA00004141"/>
    </source>
</evidence>
<gene>
    <name evidence="5" type="primary">SLC22A18</name>
</gene>
<feature type="signal peptide" evidence="3">
    <location>
        <begin position="1"/>
        <end position="17"/>
    </location>
</feature>
<feature type="transmembrane region" description="Helical" evidence="2">
    <location>
        <begin position="148"/>
        <end position="170"/>
    </location>
</feature>
<evidence type="ECO:0000256" key="3">
    <source>
        <dbReference type="SAM" id="SignalP"/>
    </source>
</evidence>
<organism evidence="4 5">
    <name type="scientific">Microcaecilia unicolor</name>
    <dbReference type="NCBI Taxonomy" id="1415580"/>
    <lineage>
        <taxon>Eukaryota</taxon>
        <taxon>Metazoa</taxon>
        <taxon>Chordata</taxon>
        <taxon>Craniata</taxon>
        <taxon>Vertebrata</taxon>
        <taxon>Euteleostomi</taxon>
        <taxon>Amphibia</taxon>
        <taxon>Gymnophiona</taxon>
        <taxon>Siphonopidae</taxon>
        <taxon>Microcaecilia</taxon>
    </lineage>
</organism>
<dbReference type="CTD" id="5002"/>
<dbReference type="Proteomes" id="UP000515156">
    <property type="component" value="Chromosome 4"/>
</dbReference>
<keyword evidence="3" id="KW-0732">Signal</keyword>
<reference evidence="5" key="1">
    <citation type="submission" date="2025-08" db="UniProtKB">
        <authorList>
            <consortium name="RefSeq"/>
        </authorList>
    </citation>
    <scope>IDENTIFICATION</scope>
</reference>
<dbReference type="Gene3D" id="1.20.1250.20">
    <property type="entry name" value="MFS general substrate transporter like domains"/>
    <property type="match status" value="1"/>
</dbReference>
<dbReference type="PANTHER" id="PTHR24002:SF3">
    <property type="entry name" value="SOLUTE CARRIER FAMILY 22 MEMBER 18"/>
    <property type="match status" value="1"/>
</dbReference>